<evidence type="ECO:0000256" key="3">
    <source>
        <dbReference type="ARBA" id="ARBA00023163"/>
    </source>
</evidence>
<feature type="region of interest" description="Disordered" evidence="4">
    <location>
        <begin position="226"/>
        <end position="275"/>
    </location>
</feature>
<dbReference type="Pfam" id="PF00392">
    <property type="entry name" value="GntR"/>
    <property type="match status" value="1"/>
</dbReference>
<feature type="compositionally biased region" description="Gly residues" evidence="4">
    <location>
        <begin position="264"/>
        <end position="275"/>
    </location>
</feature>
<dbReference type="InterPro" id="IPR000524">
    <property type="entry name" value="Tscrpt_reg_HTH_GntR"/>
</dbReference>
<dbReference type="Gene3D" id="1.10.10.10">
    <property type="entry name" value="Winged helix-like DNA-binding domain superfamily/Winged helix DNA-binding domain"/>
    <property type="match status" value="1"/>
</dbReference>
<dbReference type="SMART" id="SM00895">
    <property type="entry name" value="FCD"/>
    <property type="match status" value="1"/>
</dbReference>
<sequence>MITIPIRPVARPSLGDVIRRSLQAYIADQRLSPGARLPSERELAAALEVGRPALREAMRELAALGVLTMRHGSGAYVASPQHPALTSITQLDSAERLKMLRQASAARSLVEVEVAGRAASLGVERLATAFATLDRVEMSGEAEKRRHRLDFTFEQSLSAAVGDPYLIELQRHAQRLFAEAWEASGVIPRPHEERHAQHLDIRDALIAGDVAEARRRMARHLELDVGLTAAPDRPQDKKSTEERHVDLDQAKPSGGGGRPRRAASGGGGSAGGDRT</sequence>
<dbReference type="InterPro" id="IPR036390">
    <property type="entry name" value="WH_DNA-bd_sf"/>
</dbReference>
<dbReference type="PANTHER" id="PTHR43537:SF45">
    <property type="entry name" value="GNTR FAMILY REGULATORY PROTEIN"/>
    <property type="match status" value="1"/>
</dbReference>
<dbReference type="InterPro" id="IPR036388">
    <property type="entry name" value="WH-like_DNA-bd_sf"/>
</dbReference>
<dbReference type="RefSeq" id="WP_128778113.1">
    <property type="nucleotide sequence ID" value="NZ_RYFI01000013.1"/>
</dbReference>
<dbReference type="PANTHER" id="PTHR43537">
    <property type="entry name" value="TRANSCRIPTIONAL REGULATOR, GNTR FAMILY"/>
    <property type="match status" value="1"/>
</dbReference>
<dbReference type="CDD" id="cd07377">
    <property type="entry name" value="WHTH_GntR"/>
    <property type="match status" value="1"/>
</dbReference>
<dbReference type="Gene3D" id="1.20.120.530">
    <property type="entry name" value="GntR ligand-binding domain-like"/>
    <property type="match status" value="1"/>
</dbReference>
<dbReference type="GO" id="GO:0003677">
    <property type="term" value="F:DNA binding"/>
    <property type="evidence" value="ECO:0007669"/>
    <property type="project" value="UniProtKB-KW"/>
</dbReference>
<keyword evidence="1" id="KW-0805">Transcription regulation</keyword>
<dbReference type="InterPro" id="IPR008920">
    <property type="entry name" value="TF_FadR/GntR_C"/>
</dbReference>
<evidence type="ECO:0000313" key="6">
    <source>
        <dbReference type="EMBL" id="RXF72687.1"/>
    </source>
</evidence>
<reference evidence="6 7" key="1">
    <citation type="submission" date="2018-12" db="EMBL/GenBank/DDBJ databases">
        <title>bacterium Hansschlegelia zhihuaiae S113.</title>
        <authorList>
            <person name="He J."/>
        </authorList>
    </citation>
    <scope>NUCLEOTIDE SEQUENCE [LARGE SCALE GENOMIC DNA]</scope>
    <source>
        <strain evidence="6 7">S 113</strain>
    </source>
</reference>
<evidence type="ECO:0000313" key="7">
    <source>
        <dbReference type="Proteomes" id="UP000289708"/>
    </source>
</evidence>
<dbReference type="PROSITE" id="PS50949">
    <property type="entry name" value="HTH_GNTR"/>
    <property type="match status" value="1"/>
</dbReference>
<dbReference type="GO" id="GO:0003700">
    <property type="term" value="F:DNA-binding transcription factor activity"/>
    <property type="evidence" value="ECO:0007669"/>
    <property type="project" value="InterPro"/>
</dbReference>
<dbReference type="SMART" id="SM00345">
    <property type="entry name" value="HTH_GNTR"/>
    <property type="match status" value="1"/>
</dbReference>
<dbReference type="Proteomes" id="UP000289708">
    <property type="component" value="Unassembled WGS sequence"/>
</dbReference>
<evidence type="ECO:0000256" key="2">
    <source>
        <dbReference type="ARBA" id="ARBA00023125"/>
    </source>
</evidence>
<dbReference type="SUPFAM" id="SSF48008">
    <property type="entry name" value="GntR ligand-binding domain-like"/>
    <property type="match status" value="1"/>
</dbReference>
<dbReference type="SUPFAM" id="SSF46785">
    <property type="entry name" value="Winged helix' DNA-binding domain"/>
    <property type="match status" value="1"/>
</dbReference>
<keyword evidence="3" id="KW-0804">Transcription</keyword>
<dbReference type="OrthoDB" id="7989071at2"/>
<evidence type="ECO:0000256" key="4">
    <source>
        <dbReference type="SAM" id="MobiDB-lite"/>
    </source>
</evidence>
<feature type="compositionally biased region" description="Basic and acidic residues" evidence="4">
    <location>
        <begin position="233"/>
        <end position="249"/>
    </location>
</feature>
<keyword evidence="7" id="KW-1185">Reference proteome</keyword>
<comment type="caution">
    <text evidence="6">The sequence shown here is derived from an EMBL/GenBank/DDBJ whole genome shotgun (WGS) entry which is preliminary data.</text>
</comment>
<dbReference type="Pfam" id="PF07729">
    <property type="entry name" value="FCD"/>
    <property type="match status" value="1"/>
</dbReference>
<protein>
    <submittedName>
        <fullName evidence="6">FadR family transcriptional regulator</fullName>
    </submittedName>
</protein>
<keyword evidence="2" id="KW-0238">DNA-binding</keyword>
<proteinExistence type="predicted"/>
<dbReference type="PRINTS" id="PR00035">
    <property type="entry name" value="HTHGNTR"/>
</dbReference>
<dbReference type="EMBL" id="RYFI01000013">
    <property type="protein sequence ID" value="RXF72687.1"/>
    <property type="molecule type" value="Genomic_DNA"/>
</dbReference>
<dbReference type="InterPro" id="IPR011711">
    <property type="entry name" value="GntR_C"/>
</dbReference>
<gene>
    <name evidence="6" type="ORF">EK403_14070</name>
</gene>
<feature type="domain" description="HTH gntR-type" evidence="5">
    <location>
        <begin position="12"/>
        <end position="80"/>
    </location>
</feature>
<organism evidence="6 7">
    <name type="scientific">Hansschlegelia zhihuaiae</name>
    <dbReference type="NCBI Taxonomy" id="405005"/>
    <lineage>
        <taxon>Bacteria</taxon>
        <taxon>Pseudomonadati</taxon>
        <taxon>Pseudomonadota</taxon>
        <taxon>Alphaproteobacteria</taxon>
        <taxon>Hyphomicrobiales</taxon>
        <taxon>Methylopilaceae</taxon>
        <taxon>Hansschlegelia</taxon>
    </lineage>
</organism>
<evidence type="ECO:0000259" key="5">
    <source>
        <dbReference type="PROSITE" id="PS50949"/>
    </source>
</evidence>
<accession>A0A4Q0MGL5</accession>
<name>A0A4Q0MGL5_9HYPH</name>
<dbReference type="AlphaFoldDB" id="A0A4Q0MGL5"/>
<evidence type="ECO:0000256" key="1">
    <source>
        <dbReference type="ARBA" id="ARBA00023015"/>
    </source>
</evidence>